<dbReference type="EMBL" id="CP114014">
    <property type="protein sequence ID" value="XAY05166.1"/>
    <property type="molecule type" value="Genomic_DNA"/>
</dbReference>
<feature type="domain" description="Mce/MlaD" evidence="2">
    <location>
        <begin position="32"/>
        <end position="108"/>
    </location>
</feature>
<evidence type="ECO:0000259" key="2">
    <source>
        <dbReference type="Pfam" id="PF02470"/>
    </source>
</evidence>
<name>A0AAU7AU67_9ACTN</name>
<evidence type="ECO:0000256" key="1">
    <source>
        <dbReference type="SAM" id="MobiDB-lite"/>
    </source>
</evidence>
<feature type="region of interest" description="Disordered" evidence="1">
    <location>
        <begin position="407"/>
        <end position="444"/>
    </location>
</feature>
<sequence>MSRALTAAVVAAFTLAGAGIASVLVGGSGDERTYSARFTNARGLLAGTDVRVGGAIAGRVRAVELADDGAALVRFTVDDRRARPRADAAAAIRPVDLLGDNYLSLSPGSADRELRGAIRTENTGNAPRLDQLLSTFRAPVRGALQALLVEGGLALDARGTDLAASAVRLRPALQAAQTVADELDGQNRALARAVVSADRAAGQVTDGEAQIGPLLRGLSRTLGATARRAPELDRSLAGMPSTLARLRSTATRLQATAGAATPLAADLRDTAPQLTAAVTGLTPLLDRLQGAATGLRPAVRSATALLDEGAPTLRALDRGVARVQATTPRTAQLVDALVPAAPKIADGFLVNFPDQAQEPGTQPGDPFADPRRAYWRGAAVLSCEAFGVPVRPGCLTEALASFAPTARKAGPATSGSGTASAATPARATGSGADRPVPPAAAGGANAAGAAVKKITDPLLDALVPRRDAGTPATPGRESVGGLLDFLLGR</sequence>
<feature type="compositionally biased region" description="Low complexity" evidence="1">
    <location>
        <begin position="409"/>
        <end position="432"/>
    </location>
</feature>
<dbReference type="GO" id="GO:0005548">
    <property type="term" value="F:phospholipid transporter activity"/>
    <property type="evidence" value="ECO:0007669"/>
    <property type="project" value="TreeGrafter"/>
</dbReference>
<dbReference type="InterPro" id="IPR052336">
    <property type="entry name" value="MlaD_Phospholipid_Transporter"/>
</dbReference>
<protein>
    <recommendedName>
        <fullName evidence="2">Mce/MlaD domain-containing protein</fullName>
    </recommendedName>
</protein>
<dbReference type="PANTHER" id="PTHR33371">
    <property type="entry name" value="INTERMEMBRANE PHOSPHOLIPID TRANSPORT SYSTEM BINDING PROTEIN MLAD-RELATED"/>
    <property type="match status" value="1"/>
</dbReference>
<dbReference type="Pfam" id="PF02470">
    <property type="entry name" value="MlaD"/>
    <property type="match status" value="1"/>
</dbReference>
<dbReference type="RefSeq" id="WP_354701684.1">
    <property type="nucleotide sequence ID" value="NZ_CP114014.1"/>
</dbReference>
<evidence type="ECO:0000313" key="3">
    <source>
        <dbReference type="EMBL" id="XAY05166.1"/>
    </source>
</evidence>
<accession>A0AAU7AU67</accession>
<proteinExistence type="predicted"/>
<reference evidence="3" key="1">
    <citation type="submission" date="2022-12" db="EMBL/GenBank/DDBJ databases">
        <title>Paraconexibacter alkalitolerans sp. nov. and Baekduia alba sp. nov., isolated from soil and emended description of the genera Paraconexibacter (Chun et al., 2020) and Baekduia (An et al., 2020).</title>
        <authorList>
            <person name="Vieira S."/>
            <person name="Huber K.J."/>
            <person name="Geppert A."/>
            <person name="Wolf J."/>
            <person name="Neumann-Schaal M."/>
            <person name="Muesken M."/>
            <person name="Overmann J."/>
        </authorList>
    </citation>
    <scope>NUCLEOTIDE SEQUENCE</scope>
    <source>
        <strain evidence="3">AEG42_29</strain>
    </source>
</reference>
<dbReference type="AlphaFoldDB" id="A0AAU7AU67"/>
<dbReference type="GO" id="GO:0005543">
    <property type="term" value="F:phospholipid binding"/>
    <property type="evidence" value="ECO:0007669"/>
    <property type="project" value="TreeGrafter"/>
</dbReference>
<dbReference type="PANTHER" id="PTHR33371:SF4">
    <property type="entry name" value="INTERMEMBRANE PHOSPHOLIPID TRANSPORT SYSTEM BINDING PROTEIN MLAD"/>
    <property type="match status" value="1"/>
</dbReference>
<dbReference type="InterPro" id="IPR003399">
    <property type="entry name" value="Mce/MlaD"/>
</dbReference>
<gene>
    <name evidence="3" type="ORF">DSM112329_02010</name>
</gene>
<organism evidence="3">
    <name type="scientific">Paraconexibacter sp. AEG42_29</name>
    <dbReference type="NCBI Taxonomy" id="2997339"/>
    <lineage>
        <taxon>Bacteria</taxon>
        <taxon>Bacillati</taxon>
        <taxon>Actinomycetota</taxon>
        <taxon>Thermoleophilia</taxon>
        <taxon>Solirubrobacterales</taxon>
        <taxon>Paraconexibacteraceae</taxon>
        <taxon>Paraconexibacter</taxon>
    </lineage>
</organism>
<dbReference type="KEGG" id="parq:DSM112329_02010"/>